<keyword evidence="1" id="KW-0479">Metal-binding</keyword>
<dbReference type="EMBL" id="JANYMP010000021">
    <property type="protein sequence ID" value="MCS7481934.1"/>
    <property type="molecule type" value="Genomic_DNA"/>
</dbReference>
<keyword evidence="1" id="KW-0863">Zinc-finger</keyword>
<gene>
    <name evidence="3" type="ORF">NZH93_34215</name>
</gene>
<evidence type="ECO:0000256" key="1">
    <source>
        <dbReference type="PROSITE-ProRule" id="PRU00325"/>
    </source>
</evidence>
<keyword evidence="4" id="KW-1185">Reference proteome</keyword>
<keyword evidence="1" id="KW-0862">Zinc</keyword>
<dbReference type="GO" id="GO:0008270">
    <property type="term" value="F:zinc ion binding"/>
    <property type="evidence" value="ECO:0007669"/>
    <property type="project" value="UniProtKB-KW"/>
</dbReference>
<dbReference type="Proteomes" id="UP001141259">
    <property type="component" value="Unassembled WGS sequence"/>
</dbReference>
<feature type="domain" description="SWIM-type" evidence="2">
    <location>
        <begin position="52"/>
        <end position="86"/>
    </location>
</feature>
<dbReference type="RefSeq" id="WP_259627419.1">
    <property type="nucleotide sequence ID" value="NZ_JANYMP010000021.1"/>
</dbReference>
<reference evidence="3" key="1">
    <citation type="submission" date="2022-08" db="EMBL/GenBank/DDBJ databases">
        <authorList>
            <person name="Tistechok S."/>
            <person name="Samborskyy M."/>
            <person name="Roman I."/>
        </authorList>
    </citation>
    <scope>NUCLEOTIDE SEQUENCE</scope>
    <source>
        <strain evidence="3">DSM 103496</strain>
    </source>
</reference>
<sequence length="631" mass="65494">MRDDLLALTSDALAALANRGLLKRATKDLDAGAGPTVEVDGGTVRGRFPDGVEVELPVGVALGAAACSCGAQGVCRHRIAVVLAYQREGSGEAAPVFTAWSPGAIDDEALSGLLGVRGLAAARRSHAAGYPVRLRRPTAADPAASAELPSCTVRFLVPGELGYVHADATAARRDEFVAHAVWAFREADERGLVEDVVRFDVGGSAGPDRAGLAGVLELADRVLLDGAAHADPVLDAGLRRARVELGDRGLHWPAAAVDDLVGQLRAYRERSAHYRAERFAELVAELHARHRATGARSQVLGTDVPAETPLHRVRVTALGCRIRGTVEDRTAEVFFASGPTTLVLRHRWAIGEGESPTGHDLVSRRVAGTTLGALAASNIVSESASRSASRVLKVSAGRVSKTSITPVGRAWEGLSEPVLVRSLAAEAAALERLPPRLVRARVEAELVRVVAIGEVRSVGYSPGAQRLDAVVADEFGATARISATHRGEAPGALDALAGALESDPVMVSGSLRRVGGVVVIDPLAVLTGSGVVVLDLAPVRGVGVVPGYRESGSDLIGAAVDAALAVCADAAHRGLRHLAPGVRARLGEAAAGLRRVGLHGSAAAVTAFGEEVSARTWVDAQVRLLVAQECR</sequence>
<protein>
    <submittedName>
        <fullName evidence="3">SWIM zinc finger family protein</fullName>
    </submittedName>
</protein>
<proteinExistence type="predicted"/>
<organism evidence="3 4">
    <name type="scientific">Umezawaea endophytica</name>
    <dbReference type="NCBI Taxonomy" id="1654476"/>
    <lineage>
        <taxon>Bacteria</taxon>
        <taxon>Bacillati</taxon>
        <taxon>Actinomycetota</taxon>
        <taxon>Actinomycetes</taxon>
        <taxon>Pseudonocardiales</taxon>
        <taxon>Pseudonocardiaceae</taxon>
        <taxon>Umezawaea</taxon>
    </lineage>
</organism>
<dbReference type="PROSITE" id="PS50966">
    <property type="entry name" value="ZF_SWIM"/>
    <property type="match status" value="1"/>
</dbReference>
<accession>A0A9X3A3N8</accession>
<comment type="caution">
    <text evidence="3">The sequence shown here is derived from an EMBL/GenBank/DDBJ whole genome shotgun (WGS) entry which is preliminary data.</text>
</comment>
<dbReference type="AlphaFoldDB" id="A0A9X3A3N8"/>
<evidence type="ECO:0000313" key="3">
    <source>
        <dbReference type="EMBL" id="MCS7481934.1"/>
    </source>
</evidence>
<name>A0A9X3A3N8_9PSEU</name>
<evidence type="ECO:0000313" key="4">
    <source>
        <dbReference type="Proteomes" id="UP001141259"/>
    </source>
</evidence>
<evidence type="ECO:0000259" key="2">
    <source>
        <dbReference type="PROSITE" id="PS50966"/>
    </source>
</evidence>
<dbReference type="InterPro" id="IPR007527">
    <property type="entry name" value="Znf_SWIM"/>
</dbReference>